<keyword evidence="4" id="KW-1185">Reference proteome</keyword>
<organism evidence="3 4">
    <name type="scientific">Mucilaginibacter arboris</name>
    <dbReference type="NCBI Taxonomy" id="2682090"/>
    <lineage>
        <taxon>Bacteria</taxon>
        <taxon>Pseudomonadati</taxon>
        <taxon>Bacteroidota</taxon>
        <taxon>Sphingobacteriia</taxon>
        <taxon>Sphingobacteriales</taxon>
        <taxon>Sphingobacteriaceae</taxon>
        <taxon>Mucilaginibacter</taxon>
    </lineage>
</organism>
<evidence type="ECO:0000313" key="4">
    <source>
        <dbReference type="Proteomes" id="UP000462014"/>
    </source>
</evidence>
<dbReference type="InterPro" id="IPR012341">
    <property type="entry name" value="6hp_glycosidase-like_sf"/>
</dbReference>
<dbReference type="Gene3D" id="1.50.10.10">
    <property type="match status" value="1"/>
</dbReference>
<dbReference type="Pfam" id="PF07470">
    <property type="entry name" value="Glyco_hydro_88"/>
    <property type="match status" value="1"/>
</dbReference>
<evidence type="ECO:0000256" key="2">
    <source>
        <dbReference type="SAM" id="SignalP"/>
    </source>
</evidence>
<dbReference type="PANTHER" id="PTHR33886:SF8">
    <property type="entry name" value="UNSATURATED RHAMNOGALACTURONAN HYDROLASE (EUROFUNG)"/>
    <property type="match status" value="1"/>
</dbReference>
<feature type="chain" id="PRO_5029879673" evidence="2">
    <location>
        <begin position="21"/>
        <end position="420"/>
    </location>
</feature>
<protein>
    <submittedName>
        <fullName evidence="3">Glycosyl hydrolase</fullName>
    </submittedName>
</protein>
<proteinExistence type="predicted"/>
<dbReference type="InterPro" id="IPR008928">
    <property type="entry name" value="6-hairpin_glycosidase_sf"/>
</dbReference>
<keyword evidence="1 3" id="KW-0378">Hydrolase</keyword>
<dbReference type="Proteomes" id="UP000462014">
    <property type="component" value="Unassembled WGS sequence"/>
</dbReference>
<comment type="caution">
    <text evidence="3">The sequence shown here is derived from an EMBL/GenBank/DDBJ whole genome shotgun (WGS) entry which is preliminary data.</text>
</comment>
<dbReference type="InterPro" id="IPR010905">
    <property type="entry name" value="Glyco_hydro_88"/>
</dbReference>
<accession>A0A7K1SZG3</accession>
<dbReference type="InterPro" id="IPR052043">
    <property type="entry name" value="PolySaccharide_Degr_Enz"/>
</dbReference>
<dbReference type="GO" id="GO:0016787">
    <property type="term" value="F:hydrolase activity"/>
    <property type="evidence" value="ECO:0007669"/>
    <property type="project" value="UniProtKB-KW"/>
</dbReference>
<feature type="signal peptide" evidence="2">
    <location>
        <begin position="1"/>
        <end position="20"/>
    </location>
</feature>
<gene>
    <name evidence="3" type="ORF">GO621_14380</name>
</gene>
<dbReference type="AlphaFoldDB" id="A0A7K1SZG3"/>
<evidence type="ECO:0000313" key="3">
    <source>
        <dbReference type="EMBL" id="MVN22714.1"/>
    </source>
</evidence>
<dbReference type="GO" id="GO:0005975">
    <property type="term" value="P:carbohydrate metabolic process"/>
    <property type="evidence" value="ECO:0007669"/>
    <property type="project" value="InterPro"/>
</dbReference>
<name>A0A7K1SZG3_9SPHI</name>
<evidence type="ECO:0000256" key="1">
    <source>
        <dbReference type="ARBA" id="ARBA00022801"/>
    </source>
</evidence>
<dbReference type="SUPFAM" id="SSF48208">
    <property type="entry name" value="Six-hairpin glycosidases"/>
    <property type="match status" value="1"/>
</dbReference>
<dbReference type="EMBL" id="WPIK01000013">
    <property type="protein sequence ID" value="MVN22714.1"/>
    <property type="molecule type" value="Genomic_DNA"/>
</dbReference>
<sequence>MKKLVLIILLFGFLPGLLFAQQASENEVLVRKVADQIIRETILGFQSEDNKTLYKTSAEIPQNVKVHYASKYAGWHYTNGVLNLAMLDLGEYLKEKKYTDYAINHVAFGFANYKTFEQRFKHDVPHYTYPFGEFFTMQELDDFGAMGASVAEVYALDKQPEFENYVLKAAKHLTEERSRLTDGTFVRAFPYKMTLWADDLYMSVPFLVETAKLTGAQKYFDDAAKQIINFNKYLWDSEKEIYWHAYFSDLKRNGVAHWGRCNGWVMLAQVRLLDALPENHPQRKKLIELLERQILGIAKYQNADGLWYQVLDKNDSYPESSCTAMFVYGIAKAINKGWIDKRYVSIAVSGWEGLKKKEINEKGQLKDICVGTSIQNDLTYYYNRPVGLNEKHGTGPLLDAGVEILKLEKSGLYNYKYSTE</sequence>
<dbReference type="PANTHER" id="PTHR33886">
    <property type="entry name" value="UNSATURATED RHAMNOGALACTURONAN HYDROLASE (EUROFUNG)"/>
    <property type="match status" value="1"/>
</dbReference>
<reference evidence="3 4" key="1">
    <citation type="submission" date="2019-12" db="EMBL/GenBank/DDBJ databases">
        <title>Mucilaginibacter sp. HMF7410 genome sequencing and assembly.</title>
        <authorList>
            <person name="Kang H."/>
            <person name="Cha I."/>
            <person name="Kim H."/>
            <person name="Joh K."/>
        </authorList>
    </citation>
    <scope>NUCLEOTIDE SEQUENCE [LARGE SCALE GENOMIC DNA]</scope>
    <source>
        <strain evidence="3 4">HMF7410</strain>
    </source>
</reference>
<dbReference type="RefSeq" id="WP_157568249.1">
    <property type="nucleotide sequence ID" value="NZ_WPIK01000013.1"/>
</dbReference>
<keyword evidence="2" id="KW-0732">Signal</keyword>